<feature type="compositionally biased region" description="Basic and acidic residues" evidence="3">
    <location>
        <begin position="186"/>
        <end position="201"/>
    </location>
</feature>
<feature type="region of interest" description="Disordered" evidence="3">
    <location>
        <begin position="1"/>
        <end position="22"/>
    </location>
</feature>
<dbReference type="EMBL" id="FNJI01000016">
    <property type="protein sequence ID" value="SDP34750.1"/>
    <property type="molecule type" value="Genomic_DNA"/>
</dbReference>
<dbReference type="InterPro" id="IPR003996">
    <property type="entry name" value="RTX_toxin-activating_protC_bac"/>
</dbReference>
<dbReference type="GO" id="GO:0016746">
    <property type="term" value="F:acyltransferase activity"/>
    <property type="evidence" value="ECO:0007669"/>
    <property type="project" value="UniProtKB-UniRule"/>
</dbReference>
<dbReference type="GO" id="GO:0005737">
    <property type="term" value="C:cytoplasm"/>
    <property type="evidence" value="ECO:0007669"/>
    <property type="project" value="UniProtKB-SubCell"/>
</dbReference>
<keyword evidence="5" id="KW-1185">Reference proteome</keyword>
<dbReference type="STRING" id="91360.SAMN05660330_02491"/>
<evidence type="ECO:0000256" key="3">
    <source>
        <dbReference type="SAM" id="MobiDB-lite"/>
    </source>
</evidence>
<accession>A0A1H0RZ45</accession>
<keyword evidence="2" id="KW-0204">Cytolysis</keyword>
<organism evidence="4 5">
    <name type="scientific">Desulforhopalus singaporensis</name>
    <dbReference type="NCBI Taxonomy" id="91360"/>
    <lineage>
        <taxon>Bacteria</taxon>
        <taxon>Pseudomonadati</taxon>
        <taxon>Thermodesulfobacteriota</taxon>
        <taxon>Desulfobulbia</taxon>
        <taxon>Desulfobulbales</taxon>
        <taxon>Desulfocapsaceae</taxon>
        <taxon>Desulforhopalus</taxon>
    </lineage>
</organism>
<dbReference type="GO" id="GO:0031640">
    <property type="term" value="P:killing of cells of another organism"/>
    <property type="evidence" value="ECO:0007669"/>
    <property type="project" value="UniProtKB-KW"/>
</dbReference>
<dbReference type="OrthoDB" id="5431564at2"/>
<dbReference type="AlphaFoldDB" id="A0A1H0RZ45"/>
<evidence type="ECO:0000256" key="1">
    <source>
        <dbReference type="ARBA" id="ARBA00005686"/>
    </source>
</evidence>
<dbReference type="RefSeq" id="WP_092223277.1">
    <property type="nucleotide sequence ID" value="NZ_FNJI01000016.1"/>
</dbReference>
<feature type="region of interest" description="Disordered" evidence="3">
    <location>
        <begin position="155"/>
        <end position="201"/>
    </location>
</feature>
<proteinExistence type="inferred from homology"/>
<keyword evidence="2 4" id="KW-0808">Transferase</keyword>
<dbReference type="Proteomes" id="UP000199073">
    <property type="component" value="Unassembled WGS sequence"/>
</dbReference>
<dbReference type="Pfam" id="PF02794">
    <property type="entry name" value="HlyC"/>
    <property type="match status" value="1"/>
</dbReference>
<comment type="subcellular location">
    <subcellularLocation>
        <location evidence="2">Cytoplasm</location>
    </subcellularLocation>
</comment>
<keyword evidence="2 4" id="KW-0012">Acyltransferase</keyword>
<evidence type="ECO:0000313" key="4">
    <source>
        <dbReference type="EMBL" id="SDP34750.1"/>
    </source>
</evidence>
<dbReference type="PRINTS" id="PR01489">
    <property type="entry name" value="RTXTOXINC"/>
</dbReference>
<sequence length="201" mass="23117">MSKQVEKQKDRQTMNQQQTEADDALREHITAQSLKIVKRLPAIGPVVMLYLQSSHRRFQFISDLEWLLLPPLVSGQCKLYMKKEYPVSYISWAFLNEEAENHLLKNGGKLRPEDWKSGNRLWIVDMVAPFGGIENMLNDIRRNEFPESEIRLVAPDPETGGITARKLRAYNSEKHTENSTPDDTLTDAHSKSPGKRDRDAK</sequence>
<comment type="similarity">
    <text evidence="1 2">Belongs to the RTX toxin acyltransferase family.</text>
</comment>
<reference evidence="4 5" key="1">
    <citation type="submission" date="2016-10" db="EMBL/GenBank/DDBJ databases">
        <authorList>
            <person name="de Groot N.N."/>
        </authorList>
    </citation>
    <scope>NUCLEOTIDE SEQUENCE [LARGE SCALE GENOMIC DNA]</scope>
    <source>
        <strain evidence="4 5">DSM 12130</strain>
    </source>
</reference>
<comment type="function">
    <text evidence="2">Involved in fatty acylation of protoxin at internal lysine residues, thereby converting it to the active toxin.</text>
</comment>
<evidence type="ECO:0000313" key="5">
    <source>
        <dbReference type="Proteomes" id="UP000199073"/>
    </source>
</evidence>
<name>A0A1H0RZ45_9BACT</name>
<keyword evidence="2" id="KW-0963">Cytoplasm</keyword>
<gene>
    <name evidence="4" type="ORF">SAMN05660330_02491</name>
</gene>
<dbReference type="EC" id="2.3.1.-" evidence="2"/>
<feature type="compositionally biased region" description="Basic and acidic residues" evidence="3">
    <location>
        <begin position="1"/>
        <end position="12"/>
    </location>
</feature>
<protein>
    <recommendedName>
        <fullName evidence="2">RTX toxin-activating lysine-acyltransferase</fullName>
        <ecNumber evidence="2">2.3.1.-</ecNumber>
    </recommendedName>
</protein>
<dbReference type="GO" id="GO:0009404">
    <property type="term" value="P:toxin metabolic process"/>
    <property type="evidence" value="ECO:0007669"/>
    <property type="project" value="UniProtKB-UniRule"/>
</dbReference>
<evidence type="ECO:0000256" key="2">
    <source>
        <dbReference type="RuleBase" id="RU368102"/>
    </source>
</evidence>